<evidence type="ECO:0000313" key="3">
    <source>
        <dbReference type="Proteomes" id="UP001055439"/>
    </source>
</evidence>
<keyword evidence="3" id="KW-1185">Reference proteome</keyword>
<reference evidence="2" key="1">
    <citation type="submission" date="2022-05" db="EMBL/GenBank/DDBJ databases">
        <title>The Musa troglodytarum L. genome provides insights into the mechanism of non-climacteric behaviour and enrichment of carotenoids.</title>
        <authorList>
            <person name="Wang J."/>
        </authorList>
    </citation>
    <scope>NUCLEOTIDE SEQUENCE</scope>
    <source>
        <tissue evidence="2">Leaf</tissue>
    </source>
</reference>
<feature type="region of interest" description="Disordered" evidence="1">
    <location>
        <begin position="1"/>
        <end position="26"/>
    </location>
</feature>
<gene>
    <name evidence="2" type="ORF">MUK42_13029</name>
</gene>
<dbReference type="EMBL" id="CP097510">
    <property type="protein sequence ID" value="URE31092.1"/>
    <property type="molecule type" value="Genomic_DNA"/>
</dbReference>
<dbReference type="Proteomes" id="UP001055439">
    <property type="component" value="Chromosome 8"/>
</dbReference>
<evidence type="ECO:0000313" key="2">
    <source>
        <dbReference type="EMBL" id="URE31092.1"/>
    </source>
</evidence>
<feature type="compositionally biased region" description="Basic residues" evidence="1">
    <location>
        <begin position="1"/>
        <end position="19"/>
    </location>
</feature>
<accession>A0A9E7HJH3</accession>
<dbReference type="OrthoDB" id="772256at2759"/>
<name>A0A9E7HJH3_9LILI</name>
<proteinExistence type="predicted"/>
<evidence type="ECO:0000256" key="1">
    <source>
        <dbReference type="SAM" id="MobiDB-lite"/>
    </source>
</evidence>
<sequence length="135" mass="14402">MKRTRLRHHHHATSGHRSPHGTFSHQPIASAFAPPLHLFSPLGSHPPTTTSPPPQAVGLAGKADTNWAYYARAAPPLHLPRGCIAPRSLPTGYSYGGEGAWYHGQPIGGPRFSRVALAEDAYGLDLYLSLAPVGS</sequence>
<dbReference type="AlphaFoldDB" id="A0A9E7HJH3"/>
<organism evidence="2 3">
    <name type="scientific">Musa troglodytarum</name>
    <name type="common">fe'i banana</name>
    <dbReference type="NCBI Taxonomy" id="320322"/>
    <lineage>
        <taxon>Eukaryota</taxon>
        <taxon>Viridiplantae</taxon>
        <taxon>Streptophyta</taxon>
        <taxon>Embryophyta</taxon>
        <taxon>Tracheophyta</taxon>
        <taxon>Spermatophyta</taxon>
        <taxon>Magnoliopsida</taxon>
        <taxon>Liliopsida</taxon>
        <taxon>Zingiberales</taxon>
        <taxon>Musaceae</taxon>
        <taxon>Musa</taxon>
    </lineage>
</organism>
<protein>
    <submittedName>
        <fullName evidence="2">Zinc finger protein</fullName>
    </submittedName>
</protein>